<keyword evidence="2" id="KW-1185">Reference proteome</keyword>
<accession>A0AAV4X388</accession>
<evidence type="ECO:0000313" key="1">
    <source>
        <dbReference type="EMBL" id="GIY89592.1"/>
    </source>
</evidence>
<dbReference type="EMBL" id="BPLR01017226">
    <property type="protein sequence ID" value="GIY89592.1"/>
    <property type="molecule type" value="Genomic_DNA"/>
</dbReference>
<organism evidence="1 2">
    <name type="scientific">Caerostris extrusa</name>
    <name type="common">Bark spider</name>
    <name type="synonym">Caerostris bankana</name>
    <dbReference type="NCBI Taxonomy" id="172846"/>
    <lineage>
        <taxon>Eukaryota</taxon>
        <taxon>Metazoa</taxon>
        <taxon>Ecdysozoa</taxon>
        <taxon>Arthropoda</taxon>
        <taxon>Chelicerata</taxon>
        <taxon>Arachnida</taxon>
        <taxon>Araneae</taxon>
        <taxon>Araneomorphae</taxon>
        <taxon>Entelegynae</taxon>
        <taxon>Araneoidea</taxon>
        <taxon>Araneidae</taxon>
        <taxon>Caerostris</taxon>
    </lineage>
</organism>
<name>A0AAV4X388_CAEEX</name>
<gene>
    <name evidence="1" type="ORF">CEXT_103241</name>
</gene>
<dbReference type="Proteomes" id="UP001054945">
    <property type="component" value="Unassembled WGS sequence"/>
</dbReference>
<proteinExistence type="predicted"/>
<protein>
    <submittedName>
        <fullName evidence="1">Uncharacterized protein</fullName>
    </submittedName>
</protein>
<comment type="caution">
    <text evidence="1">The sequence shown here is derived from an EMBL/GenBank/DDBJ whole genome shotgun (WGS) entry which is preliminary data.</text>
</comment>
<reference evidence="1 2" key="1">
    <citation type="submission" date="2021-06" db="EMBL/GenBank/DDBJ databases">
        <title>Caerostris extrusa draft genome.</title>
        <authorList>
            <person name="Kono N."/>
            <person name="Arakawa K."/>
        </authorList>
    </citation>
    <scope>NUCLEOTIDE SEQUENCE [LARGE SCALE GENOMIC DNA]</scope>
</reference>
<sequence>MNSSTHSGSEALDIFEASIESSFSPVCHRTRSQLAAKELFGVRQVGAPSGALLDSFRSASVDSMVDRGCPDCNG</sequence>
<dbReference type="AlphaFoldDB" id="A0AAV4X388"/>
<evidence type="ECO:0000313" key="2">
    <source>
        <dbReference type="Proteomes" id="UP001054945"/>
    </source>
</evidence>